<dbReference type="InterPro" id="IPR002160">
    <property type="entry name" value="Prot_inh_Kunz-lg"/>
</dbReference>
<proteinExistence type="predicted"/>
<dbReference type="Pfam" id="PF00197">
    <property type="entry name" value="Kunitz_legume"/>
    <property type="match status" value="1"/>
</dbReference>
<sequence length="227" mass="25540">MGNRFLISGLLFLASILQREAIAGSSSRHEAVLDTDGNQLQAGVEYSSFRPSGERRNATSQSQIPTVKQHSHDMNVGAPLIFSPALILNSLEEFAGIRYLRETPLEERRIEEETDLNVEFLGIKRVWQVEAADRSSSSSHSQTRYVTLKGQPGNPGPSTVRNWFKIERISRSKPEYRIAYCPSVCNLCHVECGTVGITKESGNKWLSVSQHRVFPFVFVKARHSEEY</sequence>
<evidence type="ECO:0000256" key="1">
    <source>
        <dbReference type="SAM" id="SignalP"/>
    </source>
</evidence>
<dbReference type="GO" id="GO:0004866">
    <property type="term" value="F:endopeptidase inhibitor activity"/>
    <property type="evidence" value="ECO:0007669"/>
    <property type="project" value="InterPro"/>
</dbReference>
<gene>
    <name evidence="2" type="ORF">HUJ06_029484</name>
</gene>
<evidence type="ECO:0000313" key="3">
    <source>
        <dbReference type="Proteomes" id="UP000607653"/>
    </source>
</evidence>
<dbReference type="PANTHER" id="PTHR33107">
    <property type="entry name" value="KUNITZ TRYPSIN INHIBITOR 2"/>
    <property type="match status" value="1"/>
</dbReference>
<name>A0A822YA72_NELNU</name>
<keyword evidence="1" id="KW-0732">Signal</keyword>
<feature type="chain" id="PRO_5032470106" description="Miraculin-like" evidence="1">
    <location>
        <begin position="22"/>
        <end position="227"/>
    </location>
</feature>
<organism evidence="2 3">
    <name type="scientific">Nelumbo nucifera</name>
    <name type="common">Sacred lotus</name>
    <dbReference type="NCBI Taxonomy" id="4432"/>
    <lineage>
        <taxon>Eukaryota</taxon>
        <taxon>Viridiplantae</taxon>
        <taxon>Streptophyta</taxon>
        <taxon>Embryophyta</taxon>
        <taxon>Tracheophyta</taxon>
        <taxon>Spermatophyta</taxon>
        <taxon>Magnoliopsida</taxon>
        <taxon>Proteales</taxon>
        <taxon>Nelumbonaceae</taxon>
        <taxon>Nelumbo</taxon>
    </lineage>
</organism>
<dbReference type="InterPro" id="IPR011065">
    <property type="entry name" value="Kunitz_inhibitor_STI-like_sf"/>
</dbReference>
<reference evidence="2 3" key="1">
    <citation type="journal article" date="2020" name="Mol. Biol. Evol.">
        <title>Distinct Expression and Methylation Patterns for Genes with Different Fates following a Single Whole-Genome Duplication in Flowering Plants.</title>
        <authorList>
            <person name="Shi T."/>
            <person name="Rahmani R.S."/>
            <person name="Gugger P.F."/>
            <person name="Wang M."/>
            <person name="Li H."/>
            <person name="Zhang Y."/>
            <person name="Li Z."/>
            <person name="Wang Q."/>
            <person name="Van de Peer Y."/>
            <person name="Marchal K."/>
            <person name="Chen J."/>
        </authorList>
    </citation>
    <scope>NUCLEOTIDE SEQUENCE [LARGE SCALE GENOMIC DNA]</scope>
    <source>
        <tissue evidence="2">Leaf</tissue>
    </source>
</reference>
<dbReference type="Proteomes" id="UP000607653">
    <property type="component" value="Unassembled WGS sequence"/>
</dbReference>
<comment type="caution">
    <text evidence="2">The sequence shown here is derived from an EMBL/GenBank/DDBJ whole genome shotgun (WGS) entry which is preliminary data.</text>
</comment>
<accession>A0A822YA72</accession>
<dbReference type="SMART" id="SM00452">
    <property type="entry name" value="STI"/>
    <property type="match status" value="1"/>
</dbReference>
<feature type="signal peptide" evidence="1">
    <location>
        <begin position="1"/>
        <end position="21"/>
    </location>
</feature>
<dbReference type="SUPFAM" id="SSF50386">
    <property type="entry name" value="STI-like"/>
    <property type="match status" value="1"/>
</dbReference>
<keyword evidence="3" id="KW-1185">Reference proteome</keyword>
<dbReference type="PANTHER" id="PTHR33107:SF86">
    <property type="entry name" value="MIRACULIN-LIKE"/>
    <property type="match status" value="1"/>
</dbReference>
<evidence type="ECO:0000313" key="2">
    <source>
        <dbReference type="EMBL" id="DAD28016.1"/>
    </source>
</evidence>
<dbReference type="AlphaFoldDB" id="A0A822YA72"/>
<dbReference type="EMBL" id="DUZY01000002">
    <property type="protein sequence ID" value="DAD28016.1"/>
    <property type="molecule type" value="Genomic_DNA"/>
</dbReference>
<evidence type="ECO:0008006" key="4">
    <source>
        <dbReference type="Google" id="ProtNLM"/>
    </source>
</evidence>
<protein>
    <recommendedName>
        <fullName evidence="4">Miraculin-like</fullName>
    </recommendedName>
</protein>
<dbReference type="Gene3D" id="2.80.10.50">
    <property type="match status" value="1"/>
</dbReference>